<evidence type="ECO:0000313" key="3">
    <source>
        <dbReference type="Proteomes" id="UP000001194"/>
    </source>
</evidence>
<dbReference type="Proteomes" id="UP000001194">
    <property type="component" value="Unassembled WGS sequence"/>
</dbReference>
<keyword evidence="1" id="KW-0732">Signal</keyword>
<name>B0E3X5_LACBS</name>
<evidence type="ECO:0000313" key="2">
    <source>
        <dbReference type="EMBL" id="EDQ98456.1"/>
    </source>
</evidence>
<dbReference type="RefSeq" id="XP_001890892.1">
    <property type="nucleotide sequence ID" value="XM_001890857.1"/>
</dbReference>
<gene>
    <name evidence="2" type="ORF">LACBIDRAFT_335948</name>
</gene>
<accession>B0E3X5</accession>
<dbReference type="HOGENOM" id="CLU_1180392_0_0_1"/>
<reference evidence="2 3" key="1">
    <citation type="journal article" date="2008" name="Nature">
        <title>The genome of Laccaria bicolor provides insights into mycorrhizal symbiosis.</title>
        <authorList>
            <person name="Martin F."/>
            <person name="Aerts A."/>
            <person name="Ahren D."/>
            <person name="Brun A."/>
            <person name="Danchin E.G.J."/>
            <person name="Duchaussoy F."/>
            <person name="Gibon J."/>
            <person name="Kohler A."/>
            <person name="Lindquist E."/>
            <person name="Pereda V."/>
            <person name="Salamov A."/>
            <person name="Shapiro H.J."/>
            <person name="Wuyts J."/>
            <person name="Blaudez D."/>
            <person name="Buee M."/>
            <person name="Brokstein P."/>
            <person name="Canbaeck B."/>
            <person name="Cohen D."/>
            <person name="Courty P.E."/>
            <person name="Coutinho P.M."/>
            <person name="Delaruelle C."/>
            <person name="Detter J.C."/>
            <person name="Deveau A."/>
            <person name="DiFazio S."/>
            <person name="Duplessis S."/>
            <person name="Fraissinet-Tachet L."/>
            <person name="Lucic E."/>
            <person name="Frey-Klett P."/>
            <person name="Fourrey C."/>
            <person name="Feussner I."/>
            <person name="Gay G."/>
            <person name="Grimwood J."/>
            <person name="Hoegger P.J."/>
            <person name="Jain P."/>
            <person name="Kilaru S."/>
            <person name="Labbe J."/>
            <person name="Lin Y.C."/>
            <person name="Legue V."/>
            <person name="Le Tacon F."/>
            <person name="Marmeisse R."/>
            <person name="Melayah D."/>
            <person name="Montanini B."/>
            <person name="Muratet M."/>
            <person name="Nehls U."/>
            <person name="Niculita-Hirzel H."/>
            <person name="Oudot-Le Secq M.P."/>
            <person name="Peter M."/>
            <person name="Quesneville H."/>
            <person name="Rajashekar B."/>
            <person name="Reich M."/>
            <person name="Rouhier N."/>
            <person name="Schmutz J."/>
            <person name="Yin T."/>
            <person name="Chalot M."/>
            <person name="Henrissat B."/>
            <person name="Kuees U."/>
            <person name="Lucas S."/>
            <person name="Van de Peer Y."/>
            <person name="Podila G.K."/>
            <person name="Polle A."/>
            <person name="Pukkila P.J."/>
            <person name="Richardson P.M."/>
            <person name="Rouze P."/>
            <person name="Sanders I.R."/>
            <person name="Stajich J.E."/>
            <person name="Tunlid A."/>
            <person name="Tuskan G."/>
            <person name="Grigoriev I.V."/>
        </authorList>
    </citation>
    <scope>NUCLEOTIDE SEQUENCE [LARGE SCALE GENOMIC DNA]</scope>
    <source>
        <strain evidence="3">S238N-H82 / ATCC MYA-4686</strain>
    </source>
</reference>
<sequence>MSSIAIFTLFASMGTDAYSTADFLTPPDWFAHGLGNSGGVGKGGSIEPINVIISAQSQINPIKALTSFSSFTTCFDWISTLQANVNPGQTTRVNQSVGLRDGGCIQWALGGNHLRAWPQTLPDGNTAYFIAASTESPCISDGGNSAPPFVPNWHCIDADGFNEGRDQLTDDFTSVSLKYPFVLGIQKVQLYPSGVGTDAGKGSTIDHIPYDGKVNILTLTMSNCPQNLKRSGEC</sequence>
<protein>
    <submittedName>
        <fullName evidence="2">Predicted protein</fullName>
    </submittedName>
</protein>
<feature type="chain" id="PRO_5002747462" evidence="1">
    <location>
        <begin position="18"/>
        <end position="234"/>
    </location>
</feature>
<dbReference type="GeneID" id="6086548"/>
<proteinExistence type="predicted"/>
<dbReference type="OrthoDB" id="10300538at2759"/>
<evidence type="ECO:0000256" key="1">
    <source>
        <dbReference type="SAM" id="SignalP"/>
    </source>
</evidence>
<keyword evidence="3" id="KW-1185">Reference proteome</keyword>
<dbReference type="AlphaFoldDB" id="B0E3X5"/>
<feature type="signal peptide" evidence="1">
    <location>
        <begin position="1"/>
        <end position="17"/>
    </location>
</feature>
<dbReference type="EMBL" id="DS547278">
    <property type="protein sequence ID" value="EDQ98456.1"/>
    <property type="molecule type" value="Genomic_DNA"/>
</dbReference>
<dbReference type="KEGG" id="lbc:LACBIDRAFT_335948"/>
<dbReference type="InParanoid" id="B0E3X5"/>
<organism evidence="3">
    <name type="scientific">Laccaria bicolor (strain S238N-H82 / ATCC MYA-4686)</name>
    <name type="common">Bicoloured deceiver</name>
    <name type="synonym">Laccaria laccata var. bicolor</name>
    <dbReference type="NCBI Taxonomy" id="486041"/>
    <lineage>
        <taxon>Eukaryota</taxon>
        <taxon>Fungi</taxon>
        <taxon>Dikarya</taxon>
        <taxon>Basidiomycota</taxon>
        <taxon>Agaricomycotina</taxon>
        <taxon>Agaricomycetes</taxon>
        <taxon>Agaricomycetidae</taxon>
        <taxon>Agaricales</taxon>
        <taxon>Agaricineae</taxon>
        <taxon>Hydnangiaceae</taxon>
        <taxon>Laccaria</taxon>
    </lineage>
</organism>